<evidence type="ECO:0000313" key="2">
    <source>
        <dbReference type="EMBL" id="VEL29572.1"/>
    </source>
</evidence>
<proteinExistence type="predicted"/>
<protein>
    <submittedName>
        <fullName evidence="2">Uncharacterized protein</fullName>
    </submittedName>
</protein>
<evidence type="ECO:0000256" key="1">
    <source>
        <dbReference type="SAM" id="MobiDB-lite"/>
    </source>
</evidence>
<organism evidence="2 3">
    <name type="scientific">Protopolystoma xenopodis</name>
    <dbReference type="NCBI Taxonomy" id="117903"/>
    <lineage>
        <taxon>Eukaryota</taxon>
        <taxon>Metazoa</taxon>
        <taxon>Spiralia</taxon>
        <taxon>Lophotrochozoa</taxon>
        <taxon>Platyhelminthes</taxon>
        <taxon>Monogenea</taxon>
        <taxon>Polyopisthocotylea</taxon>
        <taxon>Polystomatidea</taxon>
        <taxon>Polystomatidae</taxon>
        <taxon>Protopolystoma</taxon>
    </lineage>
</organism>
<evidence type="ECO:0000313" key="3">
    <source>
        <dbReference type="Proteomes" id="UP000784294"/>
    </source>
</evidence>
<gene>
    <name evidence="2" type="ORF">PXEA_LOCUS23012</name>
</gene>
<comment type="caution">
    <text evidence="2">The sequence shown here is derived from an EMBL/GenBank/DDBJ whole genome shotgun (WGS) entry which is preliminary data.</text>
</comment>
<reference evidence="2" key="1">
    <citation type="submission" date="2018-11" db="EMBL/GenBank/DDBJ databases">
        <authorList>
            <consortium name="Pathogen Informatics"/>
        </authorList>
    </citation>
    <scope>NUCLEOTIDE SEQUENCE</scope>
</reference>
<dbReference type="Proteomes" id="UP000784294">
    <property type="component" value="Unassembled WGS sequence"/>
</dbReference>
<dbReference type="EMBL" id="CAAALY010104341">
    <property type="protein sequence ID" value="VEL29572.1"/>
    <property type="molecule type" value="Genomic_DNA"/>
</dbReference>
<accession>A0A448X6X7</accession>
<name>A0A448X6X7_9PLAT</name>
<feature type="compositionally biased region" description="Low complexity" evidence="1">
    <location>
        <begin position="49"/>
        <end position="78"/>
    </location>
</feature>
<feature type="non-terminal residue" evidence="2">
    <location>
        <position position="78"/>
    </location>
</feature>
<sequence length="78" mass="8476">MAGSHLVPAGVSPEAYAMALHHAHAHRVQACMPLGGHMLQTTPPPPLPQQSSQTPGHPYTQYTHSNTHHSQSQQQQQQ</sequence>
<feature type="region of interest" description="Disordered" evidence="1">
    <location>
        <begin position="35"/>
        <end position="78"/>
    </location>
</feature>
<keyword evidence="3" id="KW-1185">Reference proteome</keyword>
<dbReference type="AlphaFoldDB" id="A0A448X6X7"/>